<feature type="transmembrane region" description="Helical" evidence="2">
    <location>
        <begin position="115"/>
        <end position="135"/>
    </location>
</feature>
<name>A0AAV9GWP2_9PEZI</name>
<feature type="compositionally biased region" description="Pro residues" evidence="1">
    <location>
        <begin position="80"/>
        <end position="92"/>
    </location>
</feature>
<evidence type="ECO:0000313" key="3">
    <source>
        <dbReference type="EMBL" id="KAK4452334.1"/>
    </source>
</evidence>
<feature type="region of interest" description="Disordered" evidence="1">
    <location>
        <begin position="1"/>
        <end position="45"/>
    </location>
</feature>
<gene>
    <name evidence="3" type="ORF">QBC34DRAFT_377343</name>
</gene>
<keyword evidence="2" id="KW-0472">Membrane</keyword>
<keyword evidence="2" id="KW-1133">Transmembrane helix</keyword>
<feature type="region of interest" description="Disordered" evidence="1">
    <location>
        <begin position="70"/>
        <end position="93"/>
    </location>
</feature>
<keyword evidence="4" id="KW-1185">Reference proteome</keyword>
<comment type="caution">
    <text evidence="3">The sequence shown here is derived from an EMBL/GenBank/DDBJ whole genome shotgun (WGS) entry which is preliminary data.</text>
</comment>
<sequence>MFQPRPSHPSPDQSYLHSPSSSTYSMDVDLHPPVQPIMAPSPPPPPLSQRAFIAIKPPIIASPSSTANTIRTSTLHNKPTPTPIPTPAPAPPSTTQTRYMTMLVSLSQITRIHNILACFFTYLLLLGFVIIPGSFPPPACPPSKG</sequence>
<reference evidence="3" key="1">
    <citation type="journal article" date="2023" name="Mol. Phylogenet. Evol.">
        <title>Genome-scale phylogeny and comparative genomics of the fungal order Sordariales.</title>
        <authorList>
            <person name="Hensen N."/>
            <person name="Bonometti L."/>
            <person name="Westerberg I."/>
            <person name="Brannstrom I.O."/>
            <person name="Guillou S."/>
            <person name="Cros-Aarteil S."/>
            <person name="Calhoun S."/>
            <person name="Haridas S."/>
            <person name="Kuo A."/>
            <person name="Mondo S."/>
            <person name="Pangilinan J."/>
            <person name="Riley R."/>
            <person name="LaButti K."/>
            <person name="Andreopoulos B."/>
            <person name="Lipzen A."/>
            <person name="Chen C."/>
            <person name="Yan M."/>
            <person name="Daum C."/>
            <person name="Ng V."/>
            <person name="Clum A."/>
            <person name="Steindorff A."/>
            <person name="Ohm R.A."/>
            <person name="Martin F."/>
            <person name="Silar P."/>
            <person name="Natvig D.O."/>
            <person name="Lalanne C."/>
            <person name="Gautier V."/>
            <person name="Ament-Velasquez S.L."/>
            <person name="Kruys A."/>
            <person name="Hutchinson M.I."/>
            <person name="Powell A.J."/>
            <person name="Barry K."/>
            <person name="Miller A.N."/>
            <person name="Grigoriev I.V."/>
            <person name="Debuchy R."/>
            <person name="Gladieux P."/>
            <person name="Hiltunen Thoren M."/>
            <person name="Johannesson H."/>
        </authorList>
    </citation>
    <scope>NUCLEOTIDE SEQUENCE</scope>
    <source>
        <strain evidence="3">PSN243</strain>
    </source>
</reference>
<keyword evidence="2" id="KW-0812">Transmembrane</keyword>
<reference evidence="3" key="2">
    <citation type="submission" date="2023-05" db="EMBL/GenBank/DDBJ databases">
        <authorList>
            <consortium name="Lawrence Berkeley National Laboratory"/>
            <person name="Steindorff A."/>
            <person name="Hensen N."/>
            <person name="Bonometti L."/>
            <person name="Westerberg I."/>
            <person name="Brannstrom I.O."/>
            <person name="Guillou S."/>
            <person name="Cros-Aarteil S."/>
            <person name="Calhoun S."/>
            <person name="Haridas S."/>
            <person name="Kuo A."/>
            <person name="Mondo S."/>
            <person name="Pangilinan J."/>
            <person name="Riley R."/>
            <person name="Labutti K."/>
            <person name="Andreopoulos B."/>
            <person name="Lipzen A."/>
            <person name="Chen C."/>
            <person name="Yanf M."/>
            <person name="Daum C."/>
            <person name="Ng V."/>
            <person name="Clum A."/>
            <person name="Ohm R."/>
            <person name="Martin F."/>
            <person name="Silar P."/>
            <person name="Natvig D."/>
            <person name="Lalanne C."/>
            <person name="Gautier V."/>
            <person name="Ament-Velasquez S.L."/>
            <person name="Kruys A."/>
            <person name="Hutchinson M.I."/>
            <person name="Powell A.J."/>
            <person name="Barry K."/>
            <person name="Miller A.N."/>
            <person name="Grigoriev I.V."/>
            <person name="Debuchy R."/>
            <person name="Gladieux P."/>
            <person name="Thoren M.H."/>
            <person name="Johannesson H."/>
        </authorList>
    </citation>
    <scope>NUCLEOTIDE SEQUENCE</scope>
    <source>
        <strain evidence="3">PSN243</strain>
    </source>
</reference>
<evidence type="ECO:0000256" key="1">
    <source>
        <dbReference type="SAM" id="MobiDB-lite"/>
    </source>
</evidence>
<accession>A0AAV9GWP2</accession>
<dbReference type="Proteomes" id="UP001321760">
    <property type="component" value="Unassembled WGS sequence"/>
</dbReference>
<organism evidence="3 4">
    <name type="scientific">Podospora aff. communis PSN243</name>
    <dbReference type="NCBI Taxonomy" id="3040156"/>
    <lineage>
        <taxon>Eukaryota</taxon>
        <taxon>Fungi</taxon>
        <taxon>Dikarya</taxon>
        <taxon>Ascomycota</taxon>
        <taxon>Pezizomycotina</taxon>
        <taxon>Sordariomycetes</taxon>
        <taxon>Sordariomycetidae</taxon>
        <taxon>Sordariales</taxon>
        <taxon>Podosporaceae</taxon>
        <taxon>Podospora</taxon>
    </lineage>
</organism>
<feature type="compositionally biased region" description="Low complexity" evidence="1">
    <location>
        <begin position="14"/>
        <end position="25"/>
    </location>
</feature>
<dbReference type="AlphaFoldDB" id="A0AAV9GWP2"/>
<protein>
    <submittedName>
        <fullName evidence="3">Uncharacterized protein</fullName>
    </submittedName>
</protein>
<dbReference type="EMBL" id="MU865924">
    <property type="protein sequence ID" value="KAK4452334.1"/>
    <property type="molecule type" value="Genomic_DNA"/>
</dbReference>
<evidence type="ECO:0000256" key="2">
    <source>
        <dbReference type="SAM" id="Phobius"/>
    </source>
</evidence>
<feature type="compositionally biased region" description="Pro residues" evidence="1">
    <location>
        <begin position="33"/>
        <end position="45"/>
    </location>
</feature>
<evidence type="ECO:0000313" key="4">
    <source>
        <dbReference type="Proteomes" id="UP001321760"/>
    </source>
</evidence>
<proteinExistence type="predicted"/>